<dbReference type="VEuPathDB" id="FungiDB:EYZ11_011212"/>
<dbReference type="STRING" id="1220188.A0A4S3J3Q6"/>
<keyword evidence="5" id="KW-1185">Reference proteome</keyword>
<dbReference type="Gene3D" id="3.40.50.720">
    <property type="entry name" value="NAD(P)-binding Rossmann-like Domain"/>
    <property type="match status" value="1"/>
</dbReference>
<dbReference type="Pfam" id="PF00106">
    <property type="entry name" value="adh_short"/>
    <property type="match status" value="1"/>
</dbReference>
<reference evidence="3 6" key="2">
    <citation type="submission" date="2019-08" db="EMBL/GenBank/DDBJ databases">
        <title>The genome sequence of a newly discovered highly antifungal drug resistant Aspergillus species, Aspergillus tanneri NIH 1004.</title>
        <authorList>
            <person name="Mounaud S."/>
            <person name="Singh I."/>
            <person name="Joardar V."/>
            <person name="Pakala S."/>
            <person name="Pakala S."/>
            <person name="Venepally P."/>
            <person name="Chung J.K."/>
            <person name="Losada L."/>
            <person name="Nierman W.C."/>
        </authorList>
    </citation>
    <scope>NUCLEOTIDE SEQUENCE [LARGE SCALE GENOMIC DNA]</scope>
    <source>
        <strain evidence="3 6">NIH1004</strain>
    </source>
</reference>
<dbReference type="InterPro" id="IPR002347">
    <property type="entry name" value="SDR_fam"/>
</dbReference>
<evidence type="ECO:0000256" key="2">
    <source>
        <dbReference type="ARBA" id="ARBA00023002"/>
    </source>
</evidence>
<comment type="caution">
    <text evidence="4">The sequence shown here is derived from an EMBL/GenBank/DDBJ whole genome shotgun (WGS) entry which is preliminary data.</text>
</comment>
<dbReference type="PANTHER" id="PTHR43157:SF31">
    <property type="entry name" value="PHOSPHATIDYLINOSITOL-GLYCAN BIOSYNTHESIS CLASS F PROTEIN"/>
    <property type="match status" value="1"/>
</dbReference>
<dbReference type="PRINTS" id="PR00081">
    <property type="entry name" value="GDHRDH"/>
</dbReference>
<sequence length="357" mass="39089">MSGLYGLLFTKLTLPPSSAINGKTILITGANTGLGREAARHALALGATTVIIGVRSLAKGEVAKTNIESSTSCTDKNKVLVWPVDLSSFTSVQAFAARVRQYVIQDGGRLDMAIMNAGVASLEWAVTPDGWERQLQVNVLSTALLSLELLPVLLRTREQHPSSRPHLAILASDNHKSVKFPDRNADRIFPVLNNQERWKRAQAAGGPTERYGVTKLMDIFITMELAQLVPRDQHGEPLVVVNCLAPGFCKSDLLTREKVPWILKLVQALAARTVQEGSKTLLHAVTQGVETHGKWLDNQAIAERVTFCSAELRIQANRCGSPGPIVTDPDQAMVREKVWGEILAILRGVDHKIRTEY</sequence>
<dbReference type="OrthoDB" id="542013at2759"/>
<protein>
    <submittedName>
        <fullName evidence="4">Uncharacterized protein</fullName>
    </submittedName>
</protein>
<dbReference type="Proteomes" id="UP000324241">
    <property type="component" value="Unassembled WGS sequence"/>
</dbReference>
<dbReference type="Proteomes" id="UP000308092">
    <property type="component" value="Unassembled WGS sequence"/>
</dbReference>
<comment type="similarity">
    <text evidence="1">Belongs to the short-chain dehydrogenases/reductases (SDR) family.</text>
</comment>
<evidence type="ECO:0000313" key="4">
    <source>
        <dbReference type="EMBL" id="THC89345.1"/>
    </source>
</evidence>
<proteinExistence type="inferred from homology"/>
<dbReference type="InterPro" id="IPR036291">
    <property type="entry name" value="NAD(P)-bd_dom_sf"/>
</dbReference>
<evidence type="ECO:0000313" key="3">
    <source>
        <dbReference type="EMBL" id="KAA8652893.1"/>
    </source>
</evidence>
<gene>
    <name evidence="3" type="ORF">ATNIH1004_001802</name>
    <name evidence="4" type="ORF">EYZ11_011212</name>
</gene>
<evidence type="ECO:0000313" key="5">
    <source>
        <dbReference type="Proteomes" id="UP000308092"/>
    </source>
</evidence>
<dbReference type="SUPFAM" id="SSF51735">
    <property type="entry name" value="NAD(P)-binding Rossmann-fold domains"/>
    <property type="match status" value="1"/>
</dbReference>
<reference evidence="4 5" key="1">
    <citation type="submission" date="2019-03" db="EMBL/GenBank/DDBJ databases">
        <title>The genome sequence of a newly discovered highly antifungal drug resistant Aspergillus species, Aspergillus tanneri NIH 1004.</title>
        <authorList>
            <person name="Mounaud S."/>
            <person name="Singh I."/>
            <person name="Joardar V."/>
            <person name="Pakala S."/>
            <person name="Pakala S."/>
            <person name="Venepally P."/>
            <person name="Hoover J."/>
            <person name="Nierman W."/>
            <person name="Chung J."/>
            <person name="Losada L."/>
        </authorList>
    </citation>
    <scope>NUCLEOTIDE SEQUENCE [LARGE SCALE GENOMIC DNA]</scope>
    <source>
        <strain evidence="4 5">NIH1004</strain>
    </source>
</reference>
<dbReference type="GeneID" id="54324504"/>
<evidence type="ECO:0000313" key="6">
    <source>
        <dbReference type="Proteomes" id="UP000324241"/>
    </source>
</evidence>
<accession>A0A4S3J3Q6</accession>
<dbReference type="EMBL" id="QUQM01000002">
    <property type="protein sequence ID" value="KAA8652893.1"/>
    <property type="molecule type" value="Genomic_DNA"/>
</dbReference>
<organism evidence="4 5">
    <name type="scientific">Aspergillus tanneri</name>
    <dbReference type="NCBI Taxonomy" id="1220188"/>
    <lineage>
        <taxon>Eukaryota</taxon>
        <taxon>Fungi</taxon>
        <taxon>Dikarya</taxon>
        <taxon>Ascomycota</taxon>
        <taxon>Pezizomycotina</taxon>
        <taxon>Eurotiomycetes</taxon>
        <taxon>Eurotiomycetidae</taxon>
        <taxon>Eurotiales</taxon>
        <taxon>Aspergillaceae</taxon>
        <taxon>Aspergillus</taxon>
        <taxon>Aspergillus subgen. Circumdati</taxon>
    </lineage>
</organism>
<dbReference type="RefSeq" id="XP_033432254.1">
    <property type="nucleotide sequence ID" value="XM_033566497.1"/>
</dbReference>
<dbReference type="PANTHER" id="PTHR43157">
    <property type="entry name" value="PHOSPHATIDYLINOSITOL-GLYCAN BIOSYNTHESIS CLASS F PROTEIN-RELATED"/>
    <property type="match status" value="1"/>
</dbReference>
<name>A0A4S3J3Q6_9EURO</name>
<dbReference type="AlphaFoldDB" id="A0A4S3J3Q6"/>
<dbReference type="EMBL" id="SOSA01000670">
    <property type="protein sequence ID" value="THC89345.1"/>
    <property type="molecule type" value="Genomic_DNA"/>
</dbReference>
<dbReference type="GO" id="GO:0016491">
    <property type="term" value="F:oxidoreductase activity"/>
    <property type="evidence" value="ECO:0007669"/>
    <property type="project" value="UniProtKB-KW"/>
</dbReference>
<keyword evidence="2" id="KW-0560">Oxidoreductase</keyword>
<evidence type="ECO:0000256" key="1">
    <source>
        <dbReference type="ARBA" id="ARBA00006484"/>
    </source>
</evidence>